<reference evidence="1 2" key="1">
    <citation type="submission" date="2023-11" db="EMBL/GenBank/DDBJ databases">
        <authorList>
            <person name="Cook R."/>
            <person name="Crisci M."/>
            <person name="Pye H."/>
            <person name="Adriaenssens E."/>
            <person name="Santini J."/>
        </authorList>
    </citation>
    <scope>NUCLEOTIDE SEQUENCE [LARGE SCALE GENOMIC DNA]</scope>
    <source>
        <strain evidence="1">Lak_Megaphage_RVC_AP3_GC26</strain>
    </source>
</reference>
<dbReference type="Pfam" id="PF25283">
    <property type="entry name" value="DUF7873"/>
    <property type="match status" value="1"/>
</dbReference>
<organism evidence="1 2">
    <name type="scientific">phage Lak_Megaphage_RVC_AP3_GC26</name>
    <dbReference type="NCBI Taxonomy" id="3109225"/>
    <lineage>
        <taxon>Viruses</taxon>
        <taxon>Duplodnaviria</taxon>
        <taxon>Heunggongvirae</taxon>
        <taxon>Uroviricota</taxon>
        <taxon>Caudoviricetes</taxon>
        <taxon>Caudoviricetes code 15 clade</taxon>
    </lineage>
</organism>
<dbReference type="InterPro" id="IPR057195">
    <property type="entry name" value="DUF7873"/>
</dbReference>
<name>A0ABZ0Z0L5_9CAUD</name>
<keyword evidence="2" id="KW-1185">Reference proteome</keyword>
<evidence type="ECO:0000313" key="2">
    <source>
        <dbReference type="Proteomes" id="UP001348805"/>
    </source>
</evidence>
<evidence type="ECO:0000313" key="1">
    <source>
        <dbReference type="EMBL" id="WQJ51661.1"/>
    </source>
</evidence>
<protein>
    <submittedName>
        <fullName evidence="1">Uncharacterized protein</fullName>
    </submittedName>
</protein>
<dbReference type="Proteomes" id="UP001348805">
    <property type="component" value="Segment"/>
</dbReference>
<sequence length="266" mass="30169">MAKVEKMNVVLAKVDHSASVYAKEVNEYAQYFKNAQGAFRGEKKTYIPREGYPDDPTKKGVTAVQTTVSEQLDWFKNIATNYLNEVFSVEATNSMGARKVELVVDGHSFGELTALDLMRLKSILTSKELVTMYERIPVYSDSEIWKPTNNAEYGNREILENELVKGVSRTTETTEEILRDPNIDPANIPANYRAAVVQRKKTVEIGDYTHQRFTGEWSQKQRADLLARRSKLLKAVIAALKEVNDQEAIEPNLDTNALIDYIHYGK</sequence>
<proteinExistence type="predicted"/>
<dbReference type="EMBL" id="OR769219">
    <property type="protein sequence ID" value="WQJ51661.1"/>
    <property type="molecule type" value="Genomic_DNA"/>
</dbReference>
<accession>A0ABZ0Z0L5</accession>